<comment type="caution">
    <text evidence="1">The sequence shown here is derived from an EMBL/GenBank/DDBJ whole genome shotgun (WGS) entry which is preliminary data.</text>
</comment>
<gene>
    <name evidence="1" type="ORF">RIMI_LOCUS16766051</name>
</gene>
<protein>
    <submittedName>
        <fullName evidence="1">Uncharacterized protein</fullName>
    </submittedName>
</protein>
<accession>A0ABN9M5B6</accession>
<keyword evidence="2" id="KW-1185">Reference proteome</keyword>
<sequence length="197" mass="22770">MRIEAIKYCDWGMRTGAPEDCDVMVMRIEALSLDLYGRILVWDMRADPTDIFKGKLKQLFGQALRHGILSKKEVDFQTTDHPVVHKSLADPPGRPIVFGVNGLFENPCTYLDFFLQPMAMTLMSFIRDSTHLIQLLFDFYFPPDTILITLDVEFLYTSINHDIGLKSVSFFLELNTTGDREHDQFLLDLLFFVLFSF</sequence>
<dbReference type="PANTHER" id="PTHR21301:SF13">
    <property type="match status" value="1"/>
</dbReference>
<evidence type="ECO:0000313" key="1">
    <source>
        <dbReference type="EMBL" id="CAJ0959329.1"/>
    </source>
</evidence>
<dbReference type="PANTHER" id="PTHR21301">
    <property type="entry name" value="REVERSE TRANSCRIPTASE"/>
    <property type="match status" value="1"/>
</dbReference>
<dbReference type="EMBL" id="CAUEEQ010047480">
    <property type="protein sequence ID" value="CAJ0959329.1"/>
    <property type="molecule type" value="Genomic_DNA"/>
</dbReference>
<evidence type="ECO:0000313" key="2">
    <source>
        <dbReference type="Proteomes" id="UP001176940"/>
    </source>
</evidence>
<proteinExistence type="predicted"/>
<name>A0ABN9M5B6_9NEOB</name>
<organism evidence="1 2">
    <name type="scientific">Ranitomeya imitator</name>
    <name type="common">mimic poison frog</name>
    <dbReference type="NCBI Taxonomy" id="111125"/>
    <lineage>
        <taxon>Eukaryota</taxon>
        <taxon>Metazoa</taxon>
        <taxon>Chordata</taxon>
        <taxon>Craniata</taxon>
        <taxon>Vertebrata</taxon>
        <taxon>Euteleostomi</taxon>
        <taxon>Amphibia</taxon>
        <taxon>Batrachia</taxon>
        <taxon>Anura</taxon>
        <taxon>Neobatrachia</taxon>
        <taxon>Hyloidea</taxon>
        <taxon>Dendrobatidae</taxon>
        <taxon>Dendrobatinae</taxon>
        <taxon>Ranitomeya</taxon>
    </lineage>
</organism>
<dbReference type="Proteomes" id="UP001176940">
    <property type="component" value="Unassembled WGS sequence"/>
</dbReference>
<reference evidence="1" key="1">
    <citation type="submission" date="2023-07" db="EMBL/GenBank/DDBJ databases">
        <authorList>
            <person name="Stuckert A."/>
        </authorList>
    </citation>
    <scope>NUCLEOTIDE SEQUENCE</scope>
</reference>